<dbReference type="InterPro" id="IPR021331">
    <property type="entry name" value="Hva1_TUDOR"/>
</dbReference>
<reference evidence="3 4" key="1">
    <citation type="journal article" date="2019" name="PLoS ONE">
        <title>Comparative genome analysis indicates high evolutionary potential of pathogenicity genes in Colletotrichum tanaceti.</title>
        <authorList>
            <person name="Lelwala R.V."/>
            <person name="Korhonen P.K."/>
            <person name="Young N.D."/>
            <person name="Scott J.B."/>
            <person name="Ades P.A."/>
            <person name="Gasser R.B."/>
            <person name="Taylor P.W.J."/>
        </authorList>
    </citation>
    <scope>NUCLEOTIDE SEQUENCE [LARGE SCALE GENOMIC DNA]</scope>
    <source>
        <strain evidence="3">BRIP57314</strain>
    </source>
</reference>
<evidence type="ECO:0000313" key="3">
    <source>
        <dbReference type="EMBL" id="TKW49202.1"/>
    </source>
</evidence>
<evidence type="ECO:0000313" key="4">
    <source>
        <dbReference type="Proteomes" id="UP000310108"/>
    </source>
</evidence>
<comment type="caution">
    <text evidence="3">The sequence shown here is derived from an EMBL/GenBank/DDBJ whole genome shotgun (WGS) entry which is preliminary data.</text>
</comment>
<dbReference type="OrthoDB" id="2131339at2759"/>
<proteinExistence type="predicted"/>
<name>A0A4U6X1F6_9PEZI</name>
<evidence type="ECO:0000256" key="1">
    <source>
        <dbReference type="SAM" id="MobiDB-lite"/>
    </source>
</evidence>
<feature type="compositionally biased region" description="Basic and acidic residues" evidence="1">
    <location>
        <begin position="1"/>
        <end position="16"/>
    </location>
</feature>
<feature type="non-terminal residue" evidence="3">
    <location>
        <position position="1"/>
    </location>
</feature>
<protein>
    <recommendedName>
        <fullName evidence="2">Hypervirulence associated protein TUDOR domain-containing protein</fullName>
    </recommendedName>
</protein>
<sequence length="41" mass="4365">TTIETKRGNEVSRDGNPDDPAVVLDTGKSKAIKSAHELNEA</sequence>
<keyword evidence="4" id="KW-1185">Reference proteome</keyword>
<feature type="region of interest" description="Disordered" evidence="1">
    <location>
        <begin position="1"/>
        <end position="41"/>
    </location>
</feature>
<gene>
    <name evidence="3" type="ORF">CTA1_13318</name>
</gene>
<dbReference type="AlphaFoldDB" id="A0A4U6X1F6"/>
<organism evidence="3 4">
    <name type="scientific">Colletotrichum tanaceti</name>
    <dbReference type="NCBI Taxonomy" id="1306861"/>
    <lineage>
        <taxon>Eukaryota</taxon>
        <taxon>Fungi</taxon>
        <taxon>Dikarya</taxon>
        <taxon>Ascomycota</taxon>
        <taxon>Pezizomycotina</taxon>
        <taxon>Sordariomycetes</taxon>
        <taxon>Hypocreomycetidae</taxon>
        <taxon>Glomerellales</taxon>
        <taxon>Glomerellaceae</taxon>
        <taxon>Colletotrichum</taxon>
        <taxon>Colletotrichum destructivum species complex</taxon>
    </lineage>
</organism>
<feature type="domain" description="Hypervirulence associated protein TUDOR" evidence="2">
    <location>
        <begin position="1"/>
        <end position="38"/>
    </location>
</feature>
<accession>A0A4U6X1F6</accession>
<dbReference type="EMBL" id="PJEX01000596">
    <property type="protein sequence ID" value="TKW49202.1"/>
    <property type="molecule type" value="Genomic_DNA"/>
</dbReference>
<dbReference type="Pfam" id="PF11160">
    <property type="entry name" value="Hva1_TUDOR"/>
    <property type="match status" value="1"/>
</dbReference>
<dbReference type="Proteomes" id="UP000310108">
    <property type="component" value="Unassembled WGS sequence"/>
</dbReference>
<dbReference type="STRING" id="1306861.A0A4U6X1F6"/>
<evidence type="ECO:0000259" key="2">
    <source>
        <dbReference type="Pfam" id="PF11160"/>
    </source>
</evidence>